<dbReference type="InterPro" id="IPR036206">
    <property type="entry name" value="ThiamineP_synth_sf"/>
</dbReference>
<dbReference type="FunFam" id="3.20.20.70:FF:000104">
    <property type="entry name" value="Thiamine biosynthetic bifunctional enzyme"/>
    <property type="match status" value="1"/>
</dbReference>
<dbReference type="CDD" id="cd01170">
    <property type="entry name" value="THZ_kinase"/>
    <property type="match status" value="1"/>
</dbReference>
<dbReference type="NCBIfam" id="NF006830">
    <property type="entry name" value="PRK09355.1"/>
    <property type="match status" value="1"/>
</dbReference>
<dbReference type="Pfam" id="PF02581">
    <property type="entry name" value="TMP-TENI"/>
    <property type="match status" value="1"/>
</dbReference>
<evidence type="ECO:0000256" key="4">
    <source>
        <dbReference type="ARBA" id="ARBA00004868"/>
    </source>
</evidence>
<evidence type="ECO:0000256" key="15">
    <source>
        <dbReference type="ARBA" id="ARBA00047883"/>
    </source>
</evidence>
<dbReference type="CDD" id="cd00564">
    <property type="entry name" value="TMP_TenI"/>
    <property type="match status" value="1"/>
</dbReference>
<keyword evidence="6" id="KW-0808">Transferase</keyword>
<dbReference type="GO" id="GO:0005524">
    <property type="term" value="F:ATP binding"/>
    <property type="evidence" value="ECO:0007669"/>
    <property type="project" value="UniProtKB-KW"/>
</dbReference>
<dbReference type="VEuPathDB" id="FungiDB:LCOR_04899.1"/>
<evidence type="ECO:0000256" key="7">
    <source>
        <dbReference type="ARBA" id="ARBA00022723"/>
    </source>
</evidence>
<dbReference type="EMBL" id="CBTN010000018">
    <property type="protein sequence ID" value="CDH53561.1"/>
    <property type="molecule type" value="Genomic_DNA"/>
</dbReference>
<evidence type="ECO:0000256" key="12">
    <source>
        <dbReference type="ARBA" id="ARBA00022977"/>
    </source>
</evidence>
<dbReference type="Pfam" id="PF02110">
    <property type="entry name" value="HK"/>
    <property type="match status" value="1"/>
</dbReference>
<comment type="pathway">
    <text evidence="4">Cofactor biosynthesis; thiamine diphosphate biosynthesis; 4-methyl-5-(2-phosphoethyl)-thiazole from 5-(2-hydroxyethyl)-4-methylthiazole: step 1/1.</text>
</comment>
<evidence type="ECO:0000256" key="8">
    <source>
        <dbReference type="ARBA" id="ARBA00022741"/>
    </source>
</evidence>
<dbReference type="NCBIfam" id="TIGR00694">
    <property type="entry name" value="thiM"/>
    <property type="match status" value="1"/>
</dbReference>
<dbReference type="OrthoDB" id="4994at2759"/>
<comment type="catalytic activity">
    <reaction evidence="1">
        <text>5-(2-hydroxyethyl)-4-methylthiazole + ATP = 4-methyl-5-(2-phosphooxyethyl)-thiazole + ADP + H(+)</text>
        <dbReference type="Rhea" id="RHEA:24212"/>
        <dbReference type="ChEBI" id="CHEBI:15378"/>
        <dbReference type="ChEBI" id="CHEBI:17957"/>
        <dbReference type="ChEBI" id="CHEBI:30616"/>
        <dbReference type="ChEBI" id="CHEBI:58296"/>
        <dbReference type="ChEBI" id="CHEBI:456216"/>
        <dbReference type="EC" id="2.7.1.50"/>
    </reaction>
</comment>
<keyword evidence="7" id="KW-0479">Metal-binding</keyword>
<dbReference type="PANTHER" id="PTHR20857:SF23">
    <property type="entry name" value="THIAMINE BIOSYNTHETIC BIFUNCTIONAL ENZYME"/>
    <property type="match status" value="1"/>
</dbReference>
<comment type="catalytic activity">
    <reaction evidence="15">
        <text>2-[(2R,5Z)-2-carboxy-4-methylthiazol-5(2H)-ylidene]ethyl phosphate + 4-amino-2-methyl-5-(diphosphooxymethyl)pyrimidine + 2 H(+) = thiamine phosphate + CO2 + diphosphate</text>
        <dbReference type="Rhea" id="RHEA:47844"/>
        <dbReference type="ChEBI" id="CHEBI:15378"/>
        <dbReference type="ChEBI" id="CHEBI:16526"/>
        <dbReference type="ChEBI" id="CHEBI:33019"/>
        <dbReference type="ChEBI" id="CHEBI:37575"/>
        <dbReference type="ChEBI" id="CHEBI:57841"/>
        <dbReference type="ChEBI" id="CHEBI:62899"/>
        <dbReference type="EC" id="2.5.1.3"/>
    </reaction>
</comment>
<dbReference type="GO" id="GO:0009229">
    <property type="term" value="P:thiamine diphosphate biosynthetic process"/>
    <property type="evidence" value="ECO:0007669"/>
    <property type="project" value="UniProtKB-UniPathway"/>
</dbReference>
<dbReference type="GO" id="GO:0009228">
    <property type="term" value="P:thiamine biosynthetic process"/>
    <property type="evidence" value="ECO:0007669"/>
    <property type="project" value="UniProtKB-KW"/>
</dbReference>
<organism evidence="19 20">
    <name type="scientific">Lichtheimia corymbifera JMRC:FSU:9682</name>
    <dbReference type="NCBI Taxonomy" id="1263082"/>
    <lineage>
        <taxon>Eukaryota</taxon>
        <taxon>Fungi</taxon>
        <taxon>Fungi incertae sedis</taxon>
        <taxon>Mucoromycota</taxon>
        <taxon>Mucoromycotina</taxon>
        <taxon>Mucoromycetes</taxon>
        <taxon>Mucorales</taxon>
        <taxon>Lichtheimiaceae</taxon>
        <taxon>Lichtheimia</taxon>
    </lineage>
</organism>
<dbReference type="GO" id="GO:0005829">
    <property type="term" value="C:cytosol"/>
    <property type="evidence" value="ECO:0007669"/>
    <property type="project" value="EnsemblFungi"/>
</dbReference>
<evidence type="ECO:0000313" key="20">
    <source>
        <dbReference type="Proteomes" id="UP000027586"/>
    </source>
</evidence>
<dbReference type="Gene3D" id="3.20.20.70">
    <property type="entry name" value="Aldolase class I"/>
    <property type="match status" value="1"/>
</dbReference>
<comment type="caution">
    <text evidence="19">The sequence shown here is derived from an EMBL/GenBank/DDBJ whole genome shotgun (WGS) entry which is preliminary data.</text>
</comment>
<dbReference type="PANTHER" id="PTHR20857">
    <property type="entry name" value="THIAMINE-PHOSPHATE PYROPHOSPHORYLASE"/>
    <property type="match status" value="1"/>
</dbReference>
<reference evidence="19" key="1">
    <citation type="submission" date="2013-08" db="EMBL/GenBank/DDBJ databases">
        <title>Gene expansion shapes genome architecture in the human pathogen Lichtheimia corymbifera: an evolutionary genomics analysis in the ancient terrestrial Mucorales (Mucoromycotina).</title>
        <authorList>
            <person name="Schwartze V.U."/>
            <person name="Winter S."/>
            <person name="Shelest E."/>
            <person name="Marcet-Houben M."/>
            <person name="Horn F."/>
            <person name="Wehner S."/>
            <person name="Hoffmann K."/>
            <person name="Riege K."/>
            <person name="Sammeth M."/>
            <person name="Nowrousian M."/>
            <person name="Valiante V."/>
            <person name="Linde J."/>
            <person name="Jacobsen I.D."/>
            <person name="Marz M."/>
            <person name="Brakhage A.A."/>
            <person name="Gabaldon T."/>
            <person name="Bocker S."/>
            <person name="Voigt K."/>
        </authorList>
    </citation>
    <scope>NUCLEOTIDE SEQUENCE [LARGE SCALE GENOMIC DNA]</scope>
    <source>
        <strain evidence="19">FSU 9682</strain>
    </source>
</reference>
<keyword evidence="10" id="KW-0067">ATP-binding</keyword>
<comment type="similarity">
    <text evidence="17">In the N-terminal section; belongs to the thiamine-phosphate synthase family.</text>
</comment>
<evidence type="ECO:0000256" key="6">
    <source>
        <dbReference type="ARBA" id="ARBA00022679"/>
    </source>
</evidence>
<feature type="domain" description="Thiamine phosphate synthase/TenI" evidence="18">
    <location>
        <begin position="10"/>
        <end position="195"/>
    </location>
</feature>
<dbReference type="InterPro" id="IPR013785">
    <property type="entry name" value="Aldolase_TIM"/>
</dbReference>
<evidence type="ECO:0000256" key="1">
    <source>
        <dbReference type="ARBA" id="ARBA00001771"/>
    </source>
</evidence>
<keyword evidence="12" id="KW-0784">Thiamine biosynthesis</keyword>
<evidence type="ECO:0000259" key="18">
    <source>
        <dbReference type="Pfam" id="PF02581"/>
    </source>
</evidence>
<dbReference type="GO" id="GO:0004789">
    <property type="term" value="F:thiamine-phosphate diphosphorylase activity"/>
    <property type="evidence" value="ECO:0007669"/>
    <property type="project" value="UniProtKB-EC"/>
</dbReference>
<dbReference type="HAMAP" id="MF_00228">
    <property type="entry name" value="Thz_kinase"/>
    <property type="match status" value="1"/>
</dbReference>
<keyword evidence="9" id="KW-0418">Kinase</keyword>
<dbReference type="Proteomes" id="UP000027586">
    <property type="component" value="Unassembled WGS sequence"/>
</dbReference>
<dbReference type="InterPro" id="IPR034291">
    <property type="entry name" value="TMP_synthase"/>
</dbReference>
<evidence type="ECO:0000256" key="17">
    <source>
        <dbReference type="ARBA" id="ARBA00061283"/>
    </source>
</evidence>
<dbReference type="GO" id="GO:0000287">
    <property type="term" value="F:magnesium ion binding"/>
    <property type="evidence" value="ECO:0007669"/>
    <property type="project" value="InterPro"/>
</dbReference>
<dbReference type="SUPFAM" id="SSF53613">
    <property type="entry name" value="Ribokinase-like"/>
    <property type="match status" value="1"/>
</dbReference>
<name>A0A068RX86_9FUNG</name>
<dbReference type="PRINTS" id="PR01099">
    <property type="entry name" value="HYETHTZKNASE"/>
</dbReference>
<dbReference type="UniPathway" id="UPA00060">
    <property type="reaction ID" value="UER00139"/>
</dbReference>
<evidence type="ECO:0000256" key="3">
    <source>
        <dbReference type="ARBA" id="ARBA00003814"/>
    </source>
</evidence>
<comment type="cofactor">
    <cofactor evidence="2">
        <name>Mg(2+)</name>
        <dbReference type="ChEBI" id="CHEBI:18420"/>
    </cofactor>
</comment>
<evidence type="ECO:0000313" key="19">
    <source>
        <dbReference type="EMBL" id="CDH53561.1"/>
    </source>
</evidence>
<dbReference type="HAMAP" id="MF_00097">
    <property type="entry name" value="TMP_synthase"/>
    <property type="match status" value="1"/>
</dbReference>
<keyword evidence="20" id="KW-1185">Reference proteome</keyword>
<evidence type="ECO:0000256" key="13">
    <source>
        <dbReference type="ARBA" id="ARBA00047334"/>
    </source>
</evidence>
<comment type="catalytic activity">
    <reaction evidence="14">
        <text>2-(2-carboxy-4-methylthiazol-5-yl)ethyl phosphate + 4-amino-2-methyl-5-(diphosphooxymethyl)pyrimidine + 2 H(+) = thiamine phosphate + CO2 + diphosphate</text>
        <dbReference type="Rhea" id="RHEA:47848"/>
        <dbReference type="ChEBI" id="CHEBI:15378"/>
        <dbReference type="ChEBI" id="CHEBI:16526"/>
        <dbReference type="ChEBI" id="CHEBI:33019"/>
        <dbReference type="ChEBI" id="CHEBI:37575"/>
        <dbReference type="ChEBI" id="CHEBI:57841"/>
        <dbReference type="ChEBI" id="CHEBI:62890"/>
        <dbReference type="EC" id="2.5.1.3"/>
    </reaction>
</comment>
<protein>
    <submittedName>
        <fullName evidence="19">Thiamine biosynthetic bifunctional</fullName>
    </submittedName>
</protein>
<evidence type="ECO:0000256" key="10">
    <source>
        <dbReference type="ARBA" id="ARBA00022840"/>
    </source>
</evidence>
<evidence type="ECO:0000256" key="16">
    <source>
        <dbReference type="ARBA" id="ARBA00061146"/>
    </source>
</evidence>
<comment type="similarity">
    <text evidence="16">In the C-terminal section; belongs to the Thz kinase family.</text>
</comment>
<evidence type="ECO:0000256" key="5">
    <source>
        <dbReference type="ARBA" id="ARBA00005165"/>
    </source>
</evidence>
<dbReference type="InterPro" id="IPR000417">
    <property type="entry name" value="Hyethyz_kinase"/>
</dbReference>
<dbReference type="NCBIfam" id="TIGR00693">
    <property type="entry name" value="thiE"/>
    <property type="match status" value="1"/>
</dbReference>
<comment type="function">
    <text evidence="3">Condenses 4-methyl-5-(beta-hydroxyethyl)thiazole monophosphate (THZ-P) and 2-methyl-4-amino-5-hydroxymethyl pyrimidine pyrophosphate (HMP-PP) to form thiamine monophosphate (TMP).</text>
</comment>
<evidence type="ECO:0000256" key="11">
    <source>
        <dbReference type="ARBA" id="ARBA00022842"/>
    </source>
</evidence>
<keyword evidence="11" id="KW-0460">Magnesium</keyword>
<dbReference type="GO" id="GO:0004417">
    <property type="term" value="F:hydroxyethylthiazole kinase activity"/>
    <property type="evidence" value="ECO:0007669"/>
    <property type="project" value="UniProtKB-EC"/>
</dbReference>
<proteinExistence type="inferred from homology"/>
<evidence type="ECO:0000256" key="2">
    <source>
        <dbReference type="ARBA" id="ARBA00001946"/>
    </source>
</evidence>
<dbReference type="STRING" id="1263082.A0A068RX86"/>
<dbReference type="AlphaFoldDB" id="A0A068RX86"/>
<dbReference type="Gene3D" id="3.40.1190.20">
    <property type="match status" value="1"/>
</dbReference>
<dbReference type="SUPFAM" id="SSF51391">
    <property type="entry name" value="Thiamin phosphate synthase"/>
    <property type="match status" value="1"/>
</dbReference>
<comment type="catalytic activity">
    <reaction evidence="13">
        <text>4-methyl-5-(2-phosphooxyethyl)-thiazole + 4-amino-2-methyl-5-(diphosphooxymethyl)pyrimidine + H(+) = thiamine phosphate + diphosphate</text>
        <dbReference type="Rhea" id="RHEA:22328"/>
        <dbReference type="ChEBI" id="CHEBI:15378"/>
        <dbReference type="ChEBI" id="CHEBI:33019"/>
        <dbReference type="ChEBI" id="CHEBI:37575"/>
        <dbReference type="ChEBI" id="CHEBI:57841"/>
        <dbReference type="ChEBI" id="CHEBI:58296"/>
        <dbReference type="EC" id="2.5.1.3"/>
    </reaction>
</comment>
<keyword evidence="8" id="KW-0547">Nucleotide-binding</keyword>
<gene>
    <name evidence="19" type="ORF">LCOR_04899.1</name>
</gene>
<comment type="pathway">
    <text evidence="5">Cofactor biosynthesis; thiamine diphosphate biosynthesis; thiamine phosphate from 4-amino-2-methyl-5-diphosphomethylpyrimidine and 4-methyl-5-(2-phosphoethyl)-thiazole: step 1/1.</text>
</comment>
<dbReference type="InterPro" id="IPR022998">
    <property type="entry name" value="ThiamineP_synth_TenI"/>
</dbReference>
<dbReference type="InterPro" id="IPR029056">
    <property type="entry name" value="Ribokinase-like"/>
</dbReference>
<accession>A0A068RX86</accession>
<evidence type="ECO:0000256" key="9">
    <source>
        <dbReference type="ARBA" id="ARBA00022777"/>
    </source>
</evidence>
<evidence type="ECO:0000256" key="14">
    <source>
        <dbReference type="ARBA" id="ARBA00047851"/>
    </source>
</evidence>
<sequence length="500" mass="53019">MAHKSVDYSLYLVTDSNLVPEGTTLLNQIERALEGGVTIVQLREKNLDTGPFIELARQVQQITRKFNVPLLINDRLDVALAVDADGVHIGQDDMPMRQARQLLGPKKIIGVSVNTVEEAKEAIQAGADYLGVGAVWDTSTKKLTNKTLGIEGTKHVLDSIDPIPAVAIGGIKLENAQDLMKGANRLAGLAIVSAIIASSDPKATCIDFNKIIRGCLAQAPKTTDSAQEARQFAIQAAKNVRAVGPMVHHITNYVVINDNANATLAVGASPIMSTNFEELKDLAAVNGAMVLNMGTLNNIQTMFAAAHANFERGNPVIFDPVGAGATQFRRTTTQRFLNECDLTVIKGNGGEILSMAGRGGASRGVDSVGDNGGEENAVAAVKELARKNGCVVAMTGPIDYVSDGERVYAIENGDPLLACITGSGCMVSSIVGCFTAANRNDYLLATVAAILTVTIASELAVRRNEVRGPGTFRSALIDELYNVTNDTSLIAEHAKVRVIQ</sequence>